<evidence type="ECO:0000259" key="1">
    <source>
        <dbReference type="Pfam" id="PF00462"/>
    </source>
</evidence>
<dbReference type="InterPro" id="IPR036249">
    <property type="entry name" value="Thioredoxin-like_sf"/>
</dbReference>
<name>A0A811T6C2_9EURY</name>
<accession>A0A811T6C2</accession>
<evidence type="ECO:0000313" key="2">
    <source>
        <dbReference type="EMBL" id="CAD6492794.1"/>
    </source>
</evidence>
<organism evidence="2 3">
    <name type="scientific">Candidatus Argoarchaeum ethanivorans</name>
    <dbReference type="NCBI Taxonomy" id="2608793"/>
    <lineage>
        <taxon>Archaea</taxon>
        <taxon>Methanobacteriati</taxon>
        <taxon>Methanobacteriota</taxon>
        <taxon>Stenosarchaea group</taxon>
        <taxon>Methanomicrobia</taxon>
        <taxon>Methanosarcinales</taxon>
        <taxon>Methanosarcinales incertae sedis</taxon>
        <taxon>GOM Arc I cluster</taxon>
        <taxon>Candidatus Argoarchaeum</taxon>
    </lineage>
</organism>
<dbReference type="InterPro" id="IPR002109">
    <property type="entry name" value="Glutaredoxin"/>
</dbReference>
<dbReference type="SUPFAM" id="SSF52833">
    <property type="entry name" value="Thioredoxin-like"/>
    <property type="match status" value="1"/>
</dbReference>
<gene>
    <name evidence="2" type="ORF">FFODKBPE_00368</name>
</gene>
<evidence type="ECO:0000313" key="3">
    <source>
        <dbReference type="Proteomes" id="UP000603056"/>
    </source>
</evidence>
<dbReference type="AlphaFoldDB" id="A0A811T6C2"/>
<reference evidence="2" key="1">
    <citation type="submission" date="2020-10" db="EMBL/GenBank/DDBJ databases">
        <authorList>
            <person name="Hahn C.J."/>
            <person name="Laso-Perez R."/>
            <person name="Vulcano F."/>
            <person name="Vaziourakis K.-M."/>
            <person name="Stokke R."/>
            <person name="Steen I.H."/>
            <person name="Teske A."/>
            <person name="Boetius A."/>
            <person name="Liebeke M."/>
            <person name="Amann R."/>
            <person name="Knittel K."/>
        </authorList>
    </citation>
    <scope>NUCLEOTIDE SEQUENCE</scope>
    <source>
        <strain evidence="2">Gfbio:e3339647-f889-4370-9287-4fb5cb688e4c:AG394J04_GoMArc1</strain>
    </source>
</reference>
<proteinExistence type="predicted"/>
<dbReference type="Gene3D" id="3.40.30.10">
    <property type="entry name" value="Glutaredoxin"/>
    <property type="match status" value="1"/>
</dbReference>
<dbReference type="PROSITE" id="PS51354">
    <property type="entry name" value="GLUTAREDOXIN_2"/>
    <property type="match status" value="1"/>
</dbReference>
<protein>
    <recommendedName>
        <fullName evidence="1">Glutaredoxin domain-containing protein</fullName>
    </recommendedName>
</protein>
<dbReference type="Pfam" id="PF00462">
    <property type="entry name" value="Glutaredoxin"/>
    <property type="match status" value="1"/>
</dbReference>
<dbReference type="Proteomes" id="UP000603056">
    <property type="component" value="Unassembled WGS sequence"/>
</dbReference>
<dbReference type="EMBL" id="CAJHIP010000012">
    <property type="protein sequence ID" value="CAD6492794.1"/>
    <property type="molecule type" value="Genomic_DNA"/>
</dbReference>
<comment type="caution">
    <text evidence="2">The sequence shown here is derived from an EMBL/GenBank/DDBJ whole genome shotgun (WGS) entry which is preliminary data.</text>
</comment>
<sequence>MDIRVYTTGVCPNCKQLKQALGKQNKTYQEVNMTTAEALTELNMNGVFTLSAPVLQVRNKFYTHDKLFRDNNLDIKSLNNILSQEESA</sequence>
<feature type="domain" description="Glutaredoxin" evidence="1">
    <location>
        <begin position="4"/>
        <end position="41"/>
    </location>
</feature>